<evidence type="ECO:0000313" key="2">
    <source>
        <dbReference type="Proteomes" id="UP000018458"/>
    </source>
</evidence>
<keyword evidence="2" id="KW-1185">Reference proteome</keyword>
<dbReference type="HOGENOM" id="CLU_3104614_0_0_6"/>
<dbReference type="AlphaFoldDB" id="E8LMI5"/>
<name>E8LMI5_SUCHY</name>
<gene>
    <name evidence="1" type="ORF">HMPREF9444_01974</name>
</gene>
<dbReference type="STRING" id="762983.HMPREF9444_01974"/>
<accession>E8LMI5</accession>
<proteinExistence type="predicted"/>
<dbReference type="EMBL" id="AEVO01000137">
    <property type="protein sequence ID" value="EFY06277.1"/>
    <property type="molecule type" value="Genomic_DNA"/>
</dbReference>
<comment type="caution">
    <text evidence="1">The sequence shown here is derived from an EMBL/GenBank/DDBJ whole genome shotgun (WGS) entry which is preliminary data.</text>
</comment>
<dbReference type="Proteomes" id="UP000018458">
    <property type="component" value="Unassembled WGS sequence"/>
</dbReference>
<sequence>MKIVNAILNNALKFNNNLKKISNALNNGINFYMYKSSSFKDQLLHFNSNIY</sequence>
<evidence type="ECO:0000313" key="1">
    <source>
        <dbReference type="EMBL" id="EFY06277.1"/>
    </source>
</evidence>
<protein>
    <submittedName>
        <fullName evidence="1">Uncharacterized protein</fullName>
    </submittedName>
</protein>
<organism evidence="1 2">
    <name type="scientific">Succinatimonas hippei (strain DSM 22608 / JCM 16073 / KCTC 15190 / YIT 12066)</name>
    <dbReference type="NCBI Taxonomy" id="762983"/>
    <lineage>
        <taxon>Bacteria</taxon>
        <taxon>Pseudomonadati</taxon>
        <taxon>Pseudomonadota</taxon>
        <taxon>Gammaproteobacteria</taxon>
        <taxon>Aeromonadales</taxon>
        <taxon>Succinivibrionaceae</taxon>
        <taxon>Succinatimonas</taxon>
    </lineage>
</organism>
<reference evidence="1 2" key="1">
    <citation type="submission" date="2011-01" db="EMBL/GenBank/DDBJ databases">
        <authorList>
            <person name="Weinstock G."/>
            <person name="Sodergren E."/>
            <person name="Clifton S."/>
            <person name="Fulton L."/>
            <person name="Fulton B."/>
            <person name="Courtney L."/>
            <person name="Fronick C."/>
            <person name="Harrison M."/>
            <person name="Strong C."/>
            <person name="Farmer C."/>
            <person name="Delahaunty K."/>
            <person name="Markovic C."/>
            <person name="Hall O."/>
            <person name="Minx P."/>
            <person name="Tomlinson C."/>
            <person name="Mitreva M."/>
            <person name="Hou S."/>
            <person name="Chen J."/>
            <person name="Wollam A."/>
            <person name="Pepin K.H."/>
            <person name="Johnson M."/>
            <person name="Bhonagiri V."/>
            <person name="Zhang X."/>
            <person name="Suruliraj S."/>
            <person name="Warren W."/>
            <person name="Chinwalla A."/>
            <person name="Mardis E.R."/>
            <person name="Wilson R.K."/>
        </authorList>
    </citation>
    <scope>NUCLEOTIDE SEQUENCE [LARGE SCALE GENOMIC DNA]</scope>
    <source>
        <strain evidence="2">DSM 22608 / JCM 16073 / KCTC 15190 / YIT 12066</strain>
    </source>
</reference>